<dbReference type="RefSeq" id="WP_239129790.1">
    <property type="nucleotide sequence ID" value="NZ_BOOW01000035.1"/>
</dbReference>
<protein>
    <recommendedName>
        <fullName evidence="5">Magnesium transporter NIPA</fullName>
    </recommendedName>
</protein>
<name>A0A919RKC0_9ACTN</name>
<dbReference type="PANTHER" id="PTHR40761:SF1">
    <property type="entry name" value="CONSERVED INTEGRAL MEMBRANE ALANINE VALINE AND LEUCINE RICH PROTEIN-RELATED"/>
    <property type="match status" value="1"/>
</dbReference>
<evidence type="ECO:0000256" key="1">
    <source>
        <dbReference type="SAM" id="MobiDB-lite"/>
    </source>
</evidence>
<feature type="transmembrane region" description="Helical" evidence="2">
    <location>
        <begin position="42"/>
        <end position="59"/>
    </location>
</feature>
<dbReference type="EMBL" id="BOOW01000035">
    <property type="protein sequence ID" value="GII95368.1"/>
    <property type="molecule type" value="Genomic_DNA"/>
</dbReference>
<evidence type="ECO:0008006" key="5">
    <source>
        <dbReference type="Google" id="ProtNLM"/>
    </source>
</evidence>
<dbReference type="PANTHER" id="PTHR40761">
    <property type="entry name" value="CONSERVED INTEGRAL MEMBRANE ALANINE VALINE AND LEUCINE RICH PROTEIN-RELATED"/>
    <property type="match status" value="1"/>
</dbReference>
<gene>
    <name evidence="3" type="ORF">Ssi02_55990</name>
</gene>
<dbReference type="Proteomes" id="UP000606172">
    <property type="component" value="Unassembled WGS sequence"/>
</dbReference>
<keyword evidence="2" id="KW-0472">Membrane</keyword>
<dbReference type="AlphaFoldDB" id="A0A919RKC0"/>
<feature type="transmembrane region" description="Helical" evidence="2">
    <location>
        <begin position="154"/>
        <end position="176"/>
    </location>
</feature>
<evidence type="ECO:0000313" key="4">
    <source>
        <dbReference type="Proteomes" id="UP000606172"/>
    </source>
</evidence>
<comment type="caution">
    <text evidence="3">The sequence shown here is derived from an EMBL/GenBank/DDBJ whole genome shotgun (WGS) entry which is preliminary data.</text>
</comment>
<feature type="transmembrane region" description="Helical" evidence="2">
    <location>
        <begin position="121"/>
        <end position="142"/>
    </location>
</feature>
<keyword evidence="2" id="KW-0812">Transmembrane</keyword>
<feature type="transmembrane region" description="Helical" evidence="2">
    <location>
        <begin position="244"/>
        <end position="264"/>
    </location>
</feature>
<organism evidence="3 4">
    <name type="scientific">Sinosporangium siamense</name>
    <dbReference type="NCBI Taxonomy" id="1367973"/>
    <lineage>
        <taxon>Bacteria</taxon>
        <taxon>Bacillati</taxon>
        <taxon>Actinomycetota</taxon>
        <taxon>Actinomycetes</taxon>
        <taxon>Streptosporangiales</taxon>
        <taxon>Streptosporangiaceae</taxon>
        <taxon>Sinosporangium</taxon>
    </lineage>
</organism>
<sequence>MTWLAIGLALLNACCFTAGTWLQHSVSGDAPSLMAAARRPRWLAGLALLATGAMFQVIALRLAPVTVVEPAGVIGIVVGVLLGLRARSDRLRRSTGWALAAVLVGTTAFAVLAALNTVPVPITTGALLTVGAAVSAVVAGCWLATRLLNGRARFLVLGVGGGTAYGCTSTLVRAATERYAAHGAGLELLGILIGLAAAILAGFWLVQRAHADGPPEGTVANLTVTDPLVAVSIGIGVLGEAPGLTWPIAGLGLVFAALAIGGVLRLSRDIPTGPDSSQEPPSRGASHDRSITCPATTPSASSSARTPILPTSTARRTSRTAWPSGSPSVVTTST</sequence>
<feature type="transmembrane region" description="Helical" evidence="2">
    <location>
        <begin position="218"/>
        <end position="238"/>
    </location>
</feature>
<reference evidence="3" key="1">
    <citation type="submission" date="2021-01" db="EMBL/GenBank/DDBJ databases">
        <title>Whole genome shotgun sequence of Sinosporangium siamense NBRC 109515.</title>
        <authorList>
            <person name="Komaki H."/>
            <person name="Tamura T."/>
        </authorList>
    </citation>
    <scope>NUCLEOTIDE SEQUENCE</scope>
    <source>
        <strain evidence="3">NBRC 109515</strain>
    </source>
</reference>
<feature type="compositionally biased region" description="Low complexity" evidence="1">
    <location>
        <begin position="294"/>
        <end position="334"/>
    </location>
</feature>
<evidence type="ECO:0000256" key="2">
    <source>
        <dbReference type="SAM" id="Phobius"/>
    </source>
</evidence>
<proteinExistence type="predicted"/>
<feature type="transmembrane region" description="Helical" evidence="2">
    <location>
        <begin position="96"/>
        <end position="115"/>
    </location>
</feature>
<evidence type="ECO:0000313" key="3">
    <source>
        <dbReference type="EMBL" id="GII95368.1"/>
    </source>
</evidence>
<feature type="transmembrane region" description="Helical" evidence="2">
    <location>
        <begin position="188"/>
        <end position="206"/>
    </location>
</feature>
<keyword evidence="4" id="KW-1185">Reference proteome</keyword>
<feature type="transmembrane region" description="Helical" evidence="2">
    <location>
        <begin position="65"/>
        <end position="84"/>
    </location>
</feature>
<feature type="region of interest" description="Disordered" evidence="1">
    <location>
        <begin position="271"/>
        <end position="334"/>
    </location>
</feature>
<feature type="transmembrane region" description="Helical" evidence="2">
    <location>
        <begin position="6"/>
        <end position="22"/>
    </location>
</feature>
<accession>A0A919RKC0</accession>
<keyword evidence="2" id="KW-1133">Transmembrane helix</keyword>